<keyword evidence="2" id="KW-1185">Reference proteome</keyword>
<reference evidence="1 2" key="1">
    <citation type="submission" date="2018-10" db="EMBL/GenBank/DDBJ databases">
        <title>Draft genome sequence of Bacillus salarius IM0101, isolated from a hypersaline soil in Inner Mongolia, China.</title>
        <authorList>
            <person name="Yamprayoonswat W."/>
            <person name="Boonvisut S."/>
            <person name="Jumpathong W."/>
            <person name="Sittihan S."/>
            <person name="Ruangsuj P."/>
            <person name="Wanthongcharoen S."/>
            <person name="Thongpramul N."/>
            <person name="Pimmason S."/>
            <person name="Yu B."/>
            <person name="Yasawong M."/>
        </authorList>
    </citation>
    <scope>NUCLEOTIDE SEQUENCE [LARGE SCALE GENOMIC DNA]</scope>
    <source>
        <strain evidence="1 2">IM0101</strain>
    </source>
</reference>
<name>A0A428MV19_9BACI</name>
<organism evidence="1 2">
    <name type="scientific">Salibacterium salarium</name>
    <dbReference type="NCBI Taxonomy" id="284579"/>
    <lineage>
        <taxon>Bacteria</taxon>
        <taxon>Bacillati</taxon>
        <taxon>Bacillota</taxon>
        <taxon>Bacilli</taxon>
        <taxon>Bacillales</taxon>
        <taxon>Bacillaceae</taxon>
    </lineage>
</organism>
<comment type="caution">
    <text evidence="1">The sequence shown here is derived from an EMBL/GenBank/DDBJ whole genome shotgun (WGS) entry which is preliminary data.</text>
</comment>
<dbReference type="OrthoDB" id="2112831at2"/>
<dbReference type="AlphaFoldDB" id="A0A428MV19"/>
<evidence type="ECO:0008006" key="3">
    <source>
        <dbReference type="Google" id="ProtNLM"/>
    </source>
</evidence>
<accession>A0A428MV19</accession>
<protein>
    <recommendedName>
        <fullName evidence="3">YviE</fullName>
    </recommendedName>
</protein>
<evidence type="ECO:0000313" key="2">
    <source>
        <dbReference type="Proteomes" id="UP000275076"/>
    </source>
</evidence>
<proteinExistence type="predicted"/>
<gene>
    <name evidence="1" type="ORF">D7Z54_28460</name>
</gene>
<dbReference type="Pfam" id="PF20074">
    <property type="entry name" value="DUF6470"/>
    <property type="match status" value="1"/>
</dbReference>
<dbReference type="Proteomes" id="UP000275076">
    <property type="component" value="Unassembled WGS sequence"/>
</dbReference>
<sequence length="196" mass="21828">MDFPKVQITTTDAKLGMNSSRPPIEISQRPAEVNMEQNFRDTVHISTEDVKVHIDQSEVFADAGMLPPLEQAKQSASRAEQTATEYIAKTAREGEQMKSIHENGGGGAVFASIAKQNSRVLELDTEMSSMPQNVGQVKFEVDPASISFDVEKAEVNIDAKVYEPEFQVPRWEVQHYLRQKPSIEINVVGVEVNRAI</sequence>
<dbReference type="InterPro" id="IPR045527">
    <property type="entry name" value="DUF6470"/>
</dbReference>
<evidence type="ECO:0000313" key="1">
    <source>
        <dbReference type="EMBL" id="RSL29957.1"/>
    </source>
</evidence>
<dbReference type="RefSeq" id="WP_125561542.1">
    <property type="nucleotide sequence ID" value="NZ_RBVX01000046.1"/>
</dbReference>
<dbReference type="EMBL" id="RBVX01000046">
    <property type="protein sequence ID" value="RSL29957.1"/>
    <property type="molecule type" value="Genomic_DNA"/>
</dbReference>